<accession>A0ABV6QE91</accession>
<gene>
    <name evidence="1" type="ORF">ACFFGN_02755</name>
</gene>
<proteinExistence type="predicted"/>
<evidence type="ECO:0000313" key="1">
    <source>
        <dbReference type="EMBL" id="MFC0622963.1"/>
    </source>
</evidence>
<evidence type="ECO:0000313" key="2">
    <source>
        <dbReference type="Proteomes" id="UP001589890"/>
    </source>
</evidence>
<dbReference type="RefSeq" id="WP_380043641.1">
    <property type="nucleotide sequence ID" value="NZ_JBHLTC010000001.1"/>
</dbReference>
<protein>
    <submittedName>
        <fullName evidence="1">Uncharacterized protein</fullName>
    </submittedName>
</protein>
<keyword evidence="2" id="KW-1185">Reference proteome</keyword>
<name>A0ABV6QE91_9ACTN</name>
<comment type="caution">
    <text evidence="1">The sequence shown here is derived from an EMBL/GenBank/DDBJ whole genome shotgun (WGS) entry which is preliminary data.</text>
</comment>
<sequence>MKDVIAITYDAGTGGPSLTAQERRQIDSALFQGASGTRVFSGIRGGNVSNTGFAVTIQPLTAVIEGATSPTTQGVYRGAFPAGSTELSKTIAAAHATLPRIDALDVKLYDHEADGSGLRGIDIVLTAGTANGSPSAPALTGASIRLGTFAVPAAGGGNPVFTPNPALIKYAAAGGILTVAQRPAFETQGLRIYRTDVDRTEIWTGSAWRNELAAPWVDYNPVMSSPGGNMAINNGQLTGRWRDEGNMADWKLKLVRGSTTNFGTGVYAWTLPFNVADYDTDAGTGYYILAAAPANRIPVQWYTVSSNQVGASRTTDGLRLGNGTIAWDTGAIIVLNGRFQKNQP</sequence>
<dbReference type="EMBL" id="JBHLTC010000001">
    <property type="protein sequence ID" value="MFC0622963.1"/>
    <property type="molecule type" value="Genomic_DNA"/>
</dbReference>
<dbReference type="Proteomes" id="UP001589890">
    <property type="component" value="Unassembled WGS sequence"/>
</dbReference>
<reference evidence="1 2" key="1">
    <citation type="submission" date="2024-09" db="EMBL/GenBank/DDBJ databases">
        <authorList>
            <person name="Sun Q."/>
            <person name="Mori K."/>
        </authorList>
    </citation>
    <scope>NUCLEOTIDE SEQUENCE [LARGE SCALE GENOMIC DNA]</scope>
    <source>
        <strain evidence="1 2">CGMCC 1.15906</strain>
    </source>
</reference>
<organism evidence="1 2">
    <name type="scientific">Kribbella deserti</name>
    <dbReference type="NCBI Taxonomy" id="1926257"/>
    <lineage>
        <taxon>Bacteria</taxon>
        <taxon>Bacillati</taxon>
        <taxon>Actinomycetota</taxon>
        <taxon>Actinomycetes</taxon>
        <taxon>Propionibacteriales</taxon>
        <taxon>Kribbellaceae</taxon>
        <taxon>Kribbella</taxon>
    </lineage>
</organism>